<keyword evidence="4" id="KW-0614">Plasmid</keyword>
<dbReference type="CDD" id="cd06558">
    <property type="entry name" value="crotonase-like"/>
    <property type="match status" value="1"/>
</dbReference>
<accession>A0A6N1AQB5</accession>
<name>A0A6N1AQB5_9PROT</name>
<dbReference type="GO" id="GO:0016829">
    <property type="term" value="F:lyase activity"/>
    <property type="evidence" value="ECO:0007669"/>
    <property type="project" value="UniProtKB-KW"/>
</dbReference>
<organism evidence="4 5">
    <name type="scientific">Azospirillum oryzae</name>
    <dbReference type="NCBI Taxonomy" id="286727"/>
    <lineage>
        <taxon>Bacteria</taxon>
        <taxon>Pseudomonadati</taxon>
        <taxon>Pseudomonadota</taxon>
        <taxon>Alphaproteobacteria</taxon>
        <taxon>Rhodospirillales</taxon>
        <taxon>Azospirillaceae</taxon>
        <taxon>Azospirillum</taxon>
    </lineage>
</organism>
<comment type="similarity">
    <text evidence="1 3">Belongs to the enoyl-CoA hydratase/isomerase family.</text>
</comment>
<dbReference type="AlphaFoldDB" id="A0A6N1AQB5"/>
<dbReference type="RefSeq" id="WP_149199604.1">
    <property type="nucleotide sequence ID" value="NZ_BSOV01000002.1"/>
</dbReference>
<dbReference type="InterPro" id="IPR014748">
    <property type="entry name" value="Enoyl-CoA_hydra_C"/>
</dbReference>
<dbReference type="InterPro" id="IPR001753">
    <property type="entry name" value="Enoyl-CoA_hydra/iso"/>
</dbReference>
<dbReference type="Gene3D" id="1.10.12.10">
    <property type="entry name" value="Lyase 2-enoyl-coa Hydratase, Chain A, domain 2"/>
    <property type="match status" value="1"/>
</dbReference>
<keyword evidence="4" id="KW-0413">Isomerase</keyword>
<evidence type="ECO:0000256" key="3">
    <source>
        <dbReference type="RuleBase" id="RU003707"/>
    </source>
</evidence>
<dbReference type="InterPro" id="IPR029045">
    <property type="entry name" value="ClpP/crotonase-like_dom_sf"/>
</dbReference>
<dbReference type="EMBL" id="CP054621">
    <property type="protein sequence ID" value="QKS53951.1"/>
    <property type="molecule type" value="Genomic_DNA"/>
</dbReference>
<dbReference type="Proteomes" id="UP000509702">
    <property type="component" value="Plasmid unnamed6"/>
</dbReference>
<gene>
    <name evidence="4" type="ORF">HUE56_26015</name>
</gene>
<reference evidence="4 5" key="1">
    <citation type="submission" date="2020-06" db="EMBL/GenBank/DDBJ databases">
        <title>Complete genome of Azosprillum oryzae KACC14407.</title>
        <authorList>
            <person name="Kim M."/>
            <person name="Park Y.-J."/>
            <person name="Shin J.-H."/>
        </authorList>
    </citation>
    <scope>NUCLEOTIDE SEQUENCE [LARGE SCALE GENOMIC DNA]</scope>
    <source>
        <strain evidence="4 5">KACC 14407</strain>
        <plasmid evidence="4 5">unnamed6</plasmid>
    </source>
</reference>
<dbReference type="GO" id="GO:0006635">
    <property type="term" value="P:fatty acid beta-oxidation"/>
    <property type="evidence" value="ECO:0007669"/>
    <property type="project" value="TreeGrafter"/>
</dbReference>
<keyword evidence="5" id="KW-1185">Reference proteome</keyword>
<evidence type="ECO:0000256" key="1">
    <source>
        <dbReference type="ARBA" id="ARBA00005254"/>
    </source>
</evidence>
<sequence>MSTVHIAITEHVAEITLNRPDALNALRIEDLEALQSCLIEARDNPDVRVVLLTGTGNRAFCVGADLKATLPPPASFAEAYLLSTDVSAHNGLYPRLMDLSRLKLWKPIIAAVNGHCLGGGLEIALQCDLRVASGTASFGLPEVVVGSIPAVGGIQHLLRGIPSAIAMRMLMTGERIGAEEAQRIGLVSDIHAPDDLMTNARALANRIARNAPLAVQMVKKLAVDSANLPMREAVSLSEIGWGVLRDTEDRIEGRKAFAEKRSPVYRGR</sequence>
<dbReference type="OrthoDB" id="9795613at2"/>
<proteinExistence type="inferred from homology"/>
<evidence type="ECO:0000313" key="4">
    <source>
        <dbReference type="EMBL" id="QKS53951.1"/>
    </source>
</evidence>
<evidence type="ECO:0000313" key="5">
    <source>
        <dbReference type="Proteomes" id="UP000509702"/>
    </source>
</evidence>
<dbReference type="InterPro" id="IPR018376">
    <property type="entry name" value="Enoyl-CoA_hyd/isom_CS"/>
</dbReference>
<dbReference type="SUPFAM" id="SSF52096">
    <property type="entry name" value="ClpP/crotonase"/>
    <property type="match status" value="1"/>
</dbReference>
<dbReference type="Pfam" id="PF00378">
    <property type="entry name" value="ECH_1"/>
    <property type="match status" value="1"/>
</dbReference>
<dbReference type="PROSITE" id="PS00166">
    <property type="entry name" value="ENOYL_COA_HYDRATASE"/>
    <property type="match status" value="1"/>
</dbReference>
<geneLocation type="plasmid" evidence="4 5">
    <name>unnamed6</name>
</geneLocation>
<evidence type="ECO:0000256" key="2">
    <source>
        <dbReference type="ARBA" id="ARBA00023239"/>
    </source>
</evidence>
<dbReference type="Gene3D" id="3.90.226.10">
    <property type="entry name" value="2-enoyl-CoA Hydratase, Chain A, domain 1"/>
    <property type="match status" value="1"/>
</dbReference>
<keyword evidence="2" id="KW-0456">Lyase</keyword>
<protein>
    <submittedName>
        <fullName evidence="4">Enoyl-CoA hydratase/isomerase family protein</fullName>
    </submittedName>
</protein>
<dbReference type="GO" id="GO:0016853">
    <property type="term" value="F:isomerase activity"/>
    <property type="evidence" value="ECO:0007669"/>
    <property type="project" value="UniProtKB-KW"/>
</dbReference>
<dbReference type="PANTHER" id="PTHR11941:SF54">
    <property type="entry name" value="ENOYL-COA HYDRATASE, MITOCHONDRIAL"/>
    <property type="match status" value="1"/>
</dbReference>
<dbReference type="KEGG" id="aoz:HUE56_26015"/>
<dbReference type="PANTHER" id="PTHR11941">
    <property type="entry name" value="ENOYL-COA HYDRATASE-RELATED"/>
    <property type="match status" value="1"/>
</dbReference>